<accession>A0A1C8YZL2</accession>
<dbReference type="AlphaFoldDB" id="A0A1C8YZL2"/>
<dbReference type="PANTHER" id="PTHR11533:SF294">
    <property type="entry name" value="THYROTROPIN-RELEASING HORMONE-DEGRADING ECTOENZYME"/>
    <property type="match status" value="1"/>
</dbReference>
<dbReference type="PANTHER" id="PTHR11533">
    <property type="entry name" value="PROTEASE M1 ZINC METALLOPROTEASE"/>
    <property type="match status" value="1"/>
</dbReference>
<feature type="domain" description="Aminopeptidase N-like N-terminal" evidence="3">
    <location>
        <begin position="241"/>
        <end position="299"/>
    </location>
</feature>
<feature type="compositionally biased region" description="Low complexity" evidence="1">
    <location>
        <begin position="97"/>
        <end position="115"/>
    </location>
</feature>
<dbReference type="InterPro" id="IPR050344">
    <property type="entry name" value="Peptidase_M1_aminopeptidases"/>
</dbReference>
<keyword evidence="2" id="KW-0472">Membrane</keyword>
<feature type="compositionally biased region" description="Acidic residues" evidence="1">
    <location>
        <begin position="221"/>
        <end position="232"/>
    </location>
</feature>
<keyword evidence="4" id="KW-0645">Protease</keyword>
<dbReference type="GO" id="GO:0016020">
    <property type="term" value="C:membrane"/>
    <property type="evidence" value="ECO:0007669"/>
    <property type="project" value="TreeGrafter"/>
</dbReference>
<dbReference type="EMBL" id="KX275212">
    <property type="protein sequence ID" value="AOK32705.1"/>
    <property type="molecule type" value="mRNA"/>
</dbReference>
<dbReference type="Gene3D" id="2.60.40.1730">
    <property type="entry name" value="tricorn interacting facor f3 domain"/>
    <property type="match status" value="1"/>
</dbReference>
<keyword evidence="4" id="KW-0482">Metalloprotease</keyword>
<keyword evidence="2" id="KW-0812">Transmembrane</keyword>
<keyword evidence="4" id="KW-0378">Hydrolase</keyword>
<feature type="compositionally biased region" description="Polar residues" evidence="1">
    <location>
        <begin position="116"/>
        <end position="134"/>
    </location>
</feature>
<proteinExistence type="evidence at transcript level"/>
<dbReference type="InterPro" id="IPR045357">
    <property type="entry name" value="Aminopeptidase_N-like_N"/>
</dbReference>
<name>A0A1C8YZL2_CULPA</name>
<dbReference type="GO" id="GO:0005615">
    <property type="term" value="C:extracellular space"/>
    <property type="evidence" value="ECO:0007669"/>
    <property type="project" value="TreeGrafter"/>
</dbReference>
<evidence type="ECO:0000256" key="1">
    <source>
        <dbReference type="SAM" id="MobiDB-lite"/>
    </source>
</evidence>
<dbReference type="InterPro" id="IPR042097">
    <property type="entry name" value="Aminopeptidase_N-like_N_sf"/>
</dbReference>
<dbReference type="SUPFAM" id="SSF63737">
    <property type="entry name" value="Leukotriene A4 hydrolase N-terminal domain"/>
    <property type="match status" value="1"/>
</dbReference>
<feature type="transmembrane region" description="Helical" evidence="2">
    <location>
        <begin position="37"/>
        <end position="61"/>
    </location>
</feature>
<dbReference type="GO" id="GO:0005737">
    <property type="term" value="C:cytoplasm"/>
    <property type="evidence" value="ECO:0007669"/>
    <property type="project" value="TreeGrafter"/>
</dbReference>
<feature type="region of interest" description="Disordered" evidence="1">
    <location>
        <begin position="91"/>
        <end position="142"/>
    </location>
</feature>
<feature type="region of interest" description="Disordered" evidence="1">
    <location>
        <begin position="198"/>
        <end position="234"/>
    </location>
</feature>
<sequence length="307" mass="34180">MNNSNNAKMQIRENFSVDGTVRSSYGSEPRGFFITRMALLTTVAIFSCLLIGTGLLIYHLAGCPDESGPVHASICDHHHFHHTFEASNLSRLVPHDTTSTEPVTTSTSTASSSTTAKLDSQASGNGSDSQTTTQLEDDADVRLPRSVEPLSYNIRLIPFMFGDNFTFTGTVDIEVRVLEDCDNITLHAVALKIHEARMEQQRPPPKTRATRATGAGLNDSYEYDDDGDDDNDVGGGNRTVVEIEQQVVVESKQFYVLKMSRKLRVGERYTVRIRYEGVLNDYLQGFYRSSYTVRNETSQATMPEKYP</sequence>
<reference evidence="4" key="1">
    <citation type="journal article" date="2016" name="Parasit. Vectors">
        <title>Identification of protease m1 zinc metalloprotease conferring resistance to deltamethrin by characterization of an AFLP marker in Culex pipiens pallens.</title>
        <authorList>
            <person name="Zou F.F."/>
            <person name="Guo Q."/>
            <person name="Sun Y."/>
            <person name="Zhou D."/>
            <person name="Hu M.X."/>
            <person name="Hu H.X."/>
            <person name="Liu B.Q."/>
            <person name="Tian M.M."/>
            <person name="Liu X.M."/>
            <person name="Li X.X."/>
            <person name="Ma L."/>
            <person name="Shen B."/>
            <person name="Zhu C.L."/>
        </authorList>
    </citation>
    <scope>NUCLEOTIDE SEQUENCE</scope>
</reference>
<dbReference type="GO" id="GO:0008270">
    <property type="term" value="F:zinc ion binding"/>
    <property type="evidence" value="ECO:0007669"/>
    <property type="project" value="TreeGrafter"/>
</dbReference>
<dbReference type="GO" id="GO:0043171">
    <property type="term" value="P:peptide catabolic process"/>
    <property type="evidence" value="ECO:0007669"/>
    <property type="project" value="TreeGrafter"/>
</dbReference>
<dbReference type="GO" id="GO:0070006">
    <property type="term" value="F:metalloaminopeptidase activity"/>
    <property type="evidence" value="ECO:0007669"/>
    <property type="project" value="TreeGrafter"/>
</dbReference>
<protein>
    <submittedName>
        <fullName evidence="4">Protease M1 zinc metalloprotease</fullName>
    </submittedName>
</protein>
<evidence type="ECO:0000259" key="3">
    <source>
        <dbReference type="Pfam" id="PF17900"/>
    </source>
</evidence>
<organism evidence="4">
    <name type="scientific">Culex pipiens pallens</name>
    <name type="common">Mosquito</name>
    <dbReference type="NCBI Taxonomy" id="42434"/>
    <lineage>
        <taxon>Eukaryota</taxon>
        <taxon>Metazoa</taxon>
        <taxon>Ecdysozoa</taxon>
        <taxon>Arthropoda</taxon>
        <taxon>Hexapoda</taxon>
        <taxon>Insecta</taxon>
        <taxon>Pterygota</taxon>
        <taxon>Neoptera</taxon>
        <taxon>Endopterygota</taxon>
        <taxon>Diptera</taxon>
        <taxon>Nematocera</taxon>
        <taxon>Culicoidea</taxon>
        <taxon>Culicidae</taxon>
        <taxon>Culicinae</taxon>
        <taxon>Culicini</taxon>
        <taxon>Culex</taxon>
        <taxon>Culex</taxon>
    </lineage>
</organism>
<keyword evidence="2" id="KW-1133">Transmembrane helix</keyword>
<reference evidence="4" key="2">
    <citation type="submission" date="2016-05" db="EMBL/GenBank/DDBJ databases">
        <authorList>
            <person name="Lavstsen T."/>
            <person name="Jespersen J.S."/>
        </authorList>
    </citation>
    <scope>NUCLEOTIDE SEQUENCE</scope>
</reference>
<evidence type="ECO:0000313" key="4">
    <source>
        <dbReference type="EMBL" id="AOK32705.1"/>
    </source>
</evidence>
<dbReference type="GO" id="GO:0042277">
    <property type="term" value="F:peptide binding"/>
    <property type="evidence" value="ECO:0007669"/>
    <property type="project" value="TreeGrafter"/>
</dbReference>
<evidence type="ECO:0000256" key="2">
    <source>
        <dbReference type="SAM" id="Phobius"/>
    </source>
</evidence>
<dbReference type="Pfam" id="PF17900">
    <property type="entry name" value="Peptidase_M1_N"/>
    <property type="match status" value="1"/>
</dbReference>
<dbReference type="GO" id="GO:0006508">
    <property type="term" value="P:proteolysis"/>
    <property type="evidence" value="ECO:0007669"/>
    <property type="project" value="UniProtKB-KW"/>
</dbReference>